<accession>A0ABX9SRK7</accession>
<evidence type="ECO:0000313" key="2">
    <source>
        <dbReference type="Proteomes" id="UP000280955"/>
    </source>
</evidence>
<protein>
    <submittedName>
        <fullName evidence="1">Uncharacterized protein</fullName>
    </submittedName>
</protein>
<organism evidence="1 2">
    <name type="scientific">Photorhabdus asymbiotica</name>
    <dbReference type="NCBI Taxonomy" id="291112"/>
    <lineage>
        <taxon>Bacteria</taxon>
        <taxon>Pseudomonadati</taxon>
        <taxon>Pseudomonadota</taxon>
        <taxon>Gammaproteobacteria</taxon>
        <taxon>Enterobacterales</taxon>
        <taxon>Morganellaceae</taxon>
        <taxon>Photorhabdus</taxon>
    </lineage>
</organism>
<evidence type="ECO:0000313" key="1">
    <source>
        <dbReference type="EMBL" id="RKS66094.1"/>
    </source>
</evidence>
<keyword evidence="2" id="KW-1185">Reference proteome</keyword>
<reference evidence="1 2" key="1">
    <citation type="submission" date="2018-10" db="EMBL/GenBank/DDBJ databases">
        <title>Genomic Encyclopedia of Archaeal and Bacterial Type Strains, Phase II (KMG-II): from individual species to whole genera.</title>
        <authorList>
            <person name="Goeker M."/>
        </authorList>
    </citation>
    <scope>NUCLEOTIDE SEQUENCE [LARGE SCALE GENOMIC DNA]</scope>
    <source>
        <strain evidence="1 2">DSM 15149</strain>
    </source>
</reference>
<name>A0ABX9SRK7_9GAMM</name>
<gene>
    <name evidence="1" type="ORF">BDD30_0375</name>
</gene>
<dbReference type="EMBL" id="RBLJ01000001">
    <property type="protein sequence ID" value="RKS66094.1"/>
    <property type="molecule type" value="Genomic_DNA"/>
</dbReference>
<sequence>MNNPTPALIFEHSRYKLGVWKNIAPLDILAFLTRRAPILYLAEQT</sequence>
<dbReference type="Proteomes" id="UP000280955">
    <property type="component" value="Unassembled WGS sequence"/>
</dbReference>
<comment type="caution">
    <text evidence="1">The sequence shown here is derived from an EMBL/GenBank/DDBJ whole genome shotgun (WGS) entry which is preliminary data.</text>
</comment>
<proteinExistence type="predicted"/>